<name>A0A381PPS1_9ZZZZ</name>
<accession>A0A381PPS1</accession>
<reference evidence="1" key="1">
    <citation type="submission" date="2018-05" db="EMBL/GenBank/DDBJ databases">
        <authorList>
            <person name="Lanie J.A."/>
            <person name="Ng W.-L."/>
            <person name="Kazmierczak K.M."/>
            <person name="Andrzejewski T.M."/>
            <person name="Davidsen T.M."/>
            <person name="Wayne K.J."/>
            <person name="Tettelin H."/>
            <person name="Glass J.I."/>
            <person name="Rusch D."/>
            <person name="Podicherti R."/>
            <person name="Tsui H.-C.T."/>
            <person name="Winkler M.E."/>
        </authorList>
    </citation>
    <scope>NUCLEOTIDE SEQUENCE</scope>
</reference>
<evidence type="ECO:0000313" key="1">
    <source>
        <dbReference type="EMBL" id="SUZ69026.1"/>
    </source>
</evidence>
<sequence length="24" mass="2689">MPAAMLMELAKIWTVAKIPMTTQL</sequence>
<gene>
    <name evidence="1" type="ORF">METZ01_LOCUS21880</name>
</gene>
<protein>
    <submittedName>
        <fullName evidence="1">Uncharacterized protein</fullName>
    </submittedName>
</protein>
<proteinExistence type="predicted"/>
<dbReference type="AlphaFoldDB" id="A0A381PPS1"/>
<dbReference type="EMBL" id="UINC01001050">
    <property type="protein sequence ID" value="SUZ69026.1"/>
    <property type="molecule type" value="Genomic_DNA"/>
</dbReference>
<organism evidence="1">
    <name type="scientific">marine metagenome</name>
    <dbReference type="NCBI Taxonomy" id="408172"/>
    <lineage>
        <taxon>unclassified sequences</taxon>
        <taxon>metagenomes</taxon>
        <taxon>ecological metagenomes</taxon>
    </lineage>
</organism>